<gene>
    <name evidence="2" type="ORF">Thpro_023108</name>
</gene>
<name>A0A1A6C2S3_9GAMM</name>
<accession>A0A1A6C2S3</accession>
<organism evidence="2 3">
    <name type="scientific">Acidihalobacter prosperus</name>
    <dbReference type="NCBI Taxonomy" id="160660"/>
    <lineage>
        <taxon>Bacteria</taxon>
        <taxon>Pseudomonadati</taxon>
        <taxon>Pseudomonadota</taxon>
        <taxon>Gammaproteobacteria</taxon>
        <taxon>Chromatiales</taxon>
        <taxon>Ectothiorhodospiraceae</taxon>
        <taxon>Acidihalobacter</taxon>
    </lineage>
</organism>
<reference evidence="2 3" key="1">
    <citation type="journal article" date="2014" name="Genome Announc.">
        <title>Draft Genome Sequence of the Iron-Oxidizing, Acidophilic, and Halotolerant 'Thiobacillus prosperus' Type Strain DSM 5130.</title>
        <authorList>
            <person name="Ossandon F.J."/>
            <person name="Cardenas J.P."/>
            <person name="Corbett M."/>
            <person name="Quatrini R."/>
            <person name="Holmes D.S."/>
            <person name="Watkin E."/>
        </authorList>
    </citation>
    <scope>NUCLEOTIDE SEQUENCE [LARGE SCALE GENOMIC DNA]</scope>
    <source>
        <strain evidence="2 3">DSM 5130</strain>
    </source>
</reference>
<comment type="caution">
    <text evidence="2">The sequence shown here is derived from an EMBL/GenBank/DDBJ whole genome shotgun (WGS) entry which is preliminary data.</text>
</comment>
<protein>
    <submittedName>
        <fullName evidence="2">Uncharacterized protein</fullName>
    </submittedName>
</protein>
<sequence>MNIPAHSHALPHLHIPALHFIIPHTIDLPAWWWMGADILVPWTCFLVALFWFYRHSRREEEARIRRIEDDLS</sequence>
<feature type="transmembrane region" description="Helical" evidence="1">
    <location>
        <begin position="30"/>
        <end position="53"/>
    </location>
</feature>
<keyword evidence="1" id="KW-0472">Membrane</keyword>
<evidence type="ECO:0000313" key="3">
    <source>
        <dbReference type="Proteomes" id="UP000029273"/>
    </source>
</evidence>
<dbReference type="AlphaFoldDB" id="A0A1A6C2S3"/>
<dbReference type="RefSeq" id="WP_038091392.1">
    <property type="nucleotide sequence ID" value="NZ_JQSG02000006.1"/>
</dbReference>
<keyword evidence="3" id="KW-1185">Reference proteome</keyword>
<evidence type="ECO:0000256" key="1">
    <source>
        <dbReference type="SAM" id="Phobius"/>
    </source>
</evidence>
<dbReference type="Proteomes" id="UP000029273">
    <property type="component" value="Unassembled WGS sequence"/>
</dbReference>
<keyword evidence="1" id="KW-0812">Transmembrane</keyword>
<dbReference type="EMBL" id="JQSG02000006">
    <property type="protein sequence ID" value="OBS08858.1"/>
    <property type="molecule type" value="Genomic_DNA"/>
</dbReference>
<keyword evidence="1" id="KW-1133">Transmembrane helix</keyword>
<proteinExistence type="predicted"/>
<evidence type="ECO:0000313" key="2">
    <source>
        <dbReference type="EMBL" id="OBS08858.1"/>
    </source>
</evidence>